<proteinExistence type="predicted"/>
<organism evidence="1 2">
    <name type="scientific">Brucella ovis (strain ATCC 25840 / 63/290 / NCTC 10512)</name>
    <dbReference type="NCBI Taxonomy" id="444178"/>
    <lineage>
        <taxon>Bacteria</taxon>
        <taxon>Pseudomonadati</taxon>
        <taxon>Pseudomonadota</taxon>
        <taxon>Alphaproteobacteria</taxon>
        <taxon>Hyphomicrobiales</taxon>
        <taxon>Brucellaceae</taxon>
        <taxon>Brucella/Ochrobactrum group</taxon>
        <taxon>Brucella</taxon>
    </lineage>
</organism>
<dbReference type="HOGENOM" id="CLU_187649_3_0_5"/>
<dbReference type="InterPro" id="IPR025227">
    <property type="entry name" value="DUF4169"/>
</dbReference>
<accession>A0A0H3APG9</accession>
<keyword evidence="2" id="KW-1185">Reference proteome</keyword>
<dbReference type="Pfam" id="PF13770">
    <property type="entry name" value="DUF4169"/>
    <property type="match status" value="1"/>
</dbReference>
<sequence length="86" mass="10234">MRKRDDARNIAQICHNTVTLMSDIVNLRQFKKQKARDTKEKQAEQNRILFGRTKVEKDFARAQAQKAERFLDMNRRETKDLPEGEK</sequence>
<dbReference type="EMBL" id="CP000708">
    <property type="protein sequence ID" value="ABQ60159.1"/>
    <property type="molecule type" value="Genomic_DNA"/>
</dbReference>
<dbReference type="AlphaFoldDB" id="A0A0H3APG9"/>
<evidence type="ECO:0000313" key="2">
    <source>
        <dbReference type="Proteomes" id="UP000006383"/>
    </source>
</evidence>
<gene>
    <name evidence="1" type="ordered locus">BOV_1363</name>
</gene>
<dbReference type="Proteomes" id="UP000006383">
    <property type="component" value="Chromosome I"/>
</dbReference>
<protein>
    <submittedName>
        <fullName evidence="1">Uncharacterized protein</fullName>
    </submittedName>
</protein>
<name>A0A0H3APG9_BRUO2</name>
<evidence type="ECO:0000313" key="1">
    <source>
        <dbReference type="EMBL" id="ABQ60159.1"/>
    </source>
</evidence>
<dbReference type="KEGG" id="bov:BOV_1363"/>
<reference evidence="2" key="1">
    <citation type="journal article" date="2009" name="PLoS ONE">
        <title>Genome degradation in Brucella ovis corresponds with narrowing of its host range and tissue tropism.</title>
        <authorList>
            <person name="Tsolis R.M."/>
            <person name="Seshadri R."/>
            <person name="Santos R.L."/>
            <person name="Sangari F.J."/>
            <person name="Lobo J.M."/>
            <person name="de Jong M.F."/>
            <person name="Ren Q."/>
            <person name="Myers G."/>
            <person name="Brinkac L.M."/>
            <person name="Nelson W.C."/>
            <person name="Deboy R.T."/>
            <person name="Angiuoli S."/>
            <person name="Khouri H."/>
            <person name="Dimitrov G."/>
            <person name="Robinson J.R."/>
            <person name="Mulligan S."/>
            <person name="Walker R.L."/>
            <person name="Elzer P.E."/>
            <person name="Hassan K.A."/>
            <person name="Paulsen I.T."/>
        </authorList>
    </citation>
    <scope>NUCLEOTIDE SEQUENCE [LARGE SCALE GENOMIC DNA]</scope>
    <source>
        <strain evidence="2">ATCC 25840 / 63/290 / NCTC 10512</strain>
    </source>
</reference>